<dbReference type="EMBL" id="MWXA01000011">
    <property type="protein sequence ID" value="OZG64936.1"/>
    <property type="molecule type" value="Genomic_DNA"/>
</dbReference>
<evidence type="ECO:0000256" key="2">
    <source>
        <dbReference type="PIRSR" id="PIRSR006156-1"/>
    </source>
</evidence>
<sequence>MLQSLSTAIFNRDVKRLAHKHRDMDKLKDVMRLIIEDSAESTMLLGSRHNAHRLNGQWSDCSECHVHNEGDWLLIWIRNDTTVTFLRTGSHDELFN</sequence>
<protein>
    <submittedName>
        <fullName evidence="3">Translation repressor RelE</fullName>
    </submittedName>
</protein>
<evidence type="ECO:0000313" key="4">
    <source>
        <dbReference type="Proteomes" id="UP000216451"/>
    </source>
</evidence>
<dbReference type="PIRSF" id="PIRSF006156">
    <property type="entry name" value="YafQ"/>
    <property type="match status" value="1"/>
</dbReference>
<dbReference type="SUPFAM" id="SSF143011">
    <property type="entry name" value="RelE-like"/>
    <property type="match status" value="1"/>
</dbReference>
<dbReference type="InterPro" id="IPR004386">
    <property type="entry name" value="Toxin_YafQ-like"/>
</dbReference>
<dbReference type="Gene3D" id="3.30.2310.20">
    <property type="entry name" value="RelE-like"/>
    <property type="match status" value="1"/>
</dbReference>
<comment type="caution">
    <text evidence="3">The sequence shown here is derived from an EMBL/GenBank/DDBJ whole genome shotgun (WGS) entry which is preliminary data.</text>
</comment>
<gene>
    <name evidence="3" type="ORF">BAQU_1951</name>
</gene>
<dbReference type="Pfam" id="PF15738">
    <property type="entry name" value="YafQ_toxin"/>
    <property type="match status" value="1"/>
</dbReference>
<dbReference type="GeneID" id="98296595"/>
<proteinExistence type="predicted"/>
<dbReference type="AlphaFoldDB" id="A0A261G1S4"/>
<dbReference type="GO" id="GO:0004521">
    <property type="term" value="F:RNA endonuclease activity"/>
    <property type="evidence" value="ECO:0007669"/>
    <property type="project" value="TreeGrafter"/>
</dbReference>
<evidence type="ECO:0000313" key="3">
    <source>
        <dbReference type="EMBL" id="OZG64936.1"/>
    </source>
</evidence>
<dbReference type="NCBIfam" id="TIGR02385">
    <property type="entry name" value="RelE_StbE"/>
    <property type="match status" value="1"/>
</dbReference>
<dbReference type="OrthoDB" id="7030467at2"/>
<dbReference type="PANTHER" id="PTHR40588">
    <property type="entry name" value="MRNA INTERFERASE TOXIN YAFQ"/>
    <property type="match status" value="1"/>
</dbReference>
<dbReference type="RefSeq" id="WP_094695247.1">
    <property type="nucleotide sequence ID" value="NZ_CALENZ010000034.1"/>
</dbReference>
<feature type="active site" description="Proton donor" evidence="2">
    <location>
        <position position="91"/>
    </location>
</feature>
<dbReference type="InterPro" id="IPR035093">
    <property type="entry name" value="RelE/ParE_toxin_dom_sf"/>
</dbReference>
<reference evidence="3 4" key="1">
    <citation type="journal article" date="2017" name="BMC Genomics">
        <title>Comparative genomic and phylogenomic analyses of the Bifidobacteriaceae family.</title>
        <authorList>
            <person name="Lugli G.A."/>
            <person name="Milani C."/>
            <person name="Turroni F."/>
            <person name="Duranti S."/>
            <person name="Mancabelli L."/>
            <person name="Mangifesta M."/>
            <person name="Ferrario C."/>
            <person name="Modesto M."/>
            <person name="Mattarelli P."/>
            <person name="Jiri K."/>
            <person name="van Sinderen D."/>
            <person name="Ventura M."/>
        </authorList>
    </citation>
    <scope>NUCLEOTIDE SEQUENCE [LARGE SCALE GENOMIC DNA]</scope>
    <source>
        <strain evidence="3 4">LMG 28769</strain>
    </source>
</reference>
<evidence type="ECO:0000256" key="1">
    <source>
        <dbReference type="ARBA" id="ARBA00022649"/>
    </source>
</evidence>
<accession>A0A261G1S4</accession>
<organism evidence="3 4">
    <name type="scientific">Bifidobacterium aquikefiri</name>
    <dbReference type="NCBI Taxonomy" id="1653207"/>
    <lineage>
        <taxon>Bacteria</taxon>
        <taxon>Bacillati</taxon>
        <taxon>Actinomycetota</taxon>
        <taxon>Actinomycetes</taxon>
        <taxon>Bifidobacteriales</taxon>
        <taxon>Bifidobacteriaceae</taxon>
        <taxon>Bifidobacterium</taxon>
    </lineage>
</organism>
<name>A0A261G1S4_9BIFI</name>
<dbReference type="Proteomes" id="UP000216451">
    <property type="component" value="Unassembled WGS sequence"/>
</dbReference>
<dbReference type="InterPro" id="IPR007712">
    <property type="entry name" value="RelE/ParE_toxin"/>
</dbReference>
<dbReference type="PANTHER" id="PTHR40588:SF1">
    <property type="entry name" value="MRNA INTERFERASE TOXIN YAFQ"/>
    <property type="match status" value="1"/>
</dbReference>
<dbReference type="GO" id="GO:0006415">
    <property type="term" value="P:translational termination"/>
    <property type="evidence" value="ECO:0007669"/>
    <property type="project" value="TreeGrafter"/>
</dbReference>
<dbReference type="GO" id="GO:0006402">
    <property type="term" value="P:mRNA catabolic process"/>
    <property type="evidence" value="ECO:0007669"/>
    <property type="project" value="TreeGrafter"/>
</dbReference>
<keyword evidence="1" id="KW-1277">Toxin-antitoxin system</keyword>
<keyword evidence="4" id="KW-1185">Reference proteome</keyword>